<evidence type="ECO:0000256" key="1">
    <source>
        <dbReference type="SAM" id="MobiDB-lite"/>
    </source>
</evidence>
<dbReference type="PANTHER" id="PTHR34154">
    <property type="entry name" value="ALKALI-SENSITIVE LINKAGE PROTEIN 1"/>
    <property type="match status" value="1"/>
</dbReference>
<reference evidence="4" key="1">
    <citation type="submission" date="2023-01" db="EMBL/GenBank/DDBJ databases">
        <authorList>
            <person name="Van Ghelder C."/>
            <person name="Rancurel C."/>
        </authorList>
    </citation>
    <scope>NUCLEOTIDE SEQUENCE</scope>
    <source>
        <strain evidence="4">CNCM I-4278</strain>
    </source>
</reference>
<keyword evidence="2" id="KW-0732">Signal</keyword>
<feature type="chain" id="PRO_5040986155" description="Asl1-like glycosyl hydrolase catalytic domain-containing protein" evidence="2">
    <location>
        <begin position="19"/>
        <end position="490"/>
    </location>
</feature>
<dbReference type="EMBL" id="CAOQHR010000005">
    <property type="protein sequence ID" value="CAI6335030.1"/>
    <property type="molecule type" value="Genomic_DNA"/>
</dbReference>
<dbReference type="Gene3D" id="3.20.20.80">
    <property type="entry name" value="Glycosidases"/>
    <property type="match status" value="1"/>
</dbReference>
<evidence type="ECO:0000313" key="4">
    <source>
        <dbReference type="EMBL" id="CAI6335030.1"/>
    </source>
</evidence>
<comment type="caution">
    <text evidence="4">The sequence shown here is derived from an EMBL/GenBank/DDBJ whole genome shotgun (WGS) entry which is preliminary data.</text>
</comment>
<dbReference type="PANTHER" id="PTHR34154:SF13">
    <property type="entry name" value="ASL1-LIKE GLYCOSYL HYDROLASE CATALYTIC DOMAIN-CONTAINING PROTEIN"/>
    <property type="match status" value="1"/>
</dbReference>
<dbReference type="Pfam" id="PF11790">
    <property type="entry name" value="Glyco_hydro_cc"/>
    <property type="match status" value="1"/>
</dbReference>
<dbReference type="Proteomes" id="UP001152607">
    <property type="component" value="Unassembled WGS sequence"/>
</dbReference>
<accession>A0A9W4XNK7</accession>
<evidence type="ECO:0000256" key="2">
    <source>
        <dbReference type="SAM" id="SignalP"/>
    </source>
</evidence>
<name>A0A9W4XNK7_9PLEO</name>
<keyword evidence="5" id="KW-1185">Reference proteome</keyword>
<dbReference type="InterPro" id="IPR053183">
    <property type="entry name" value="ASL1"/>
</dbReference>
<protein>
    <recommendedName>
        <fullName evidence="3">Asl1-like glycosyl hydrolase catalytic domain-containing protein</fullName>
    </recommendedName>
</protein>
<feature type="compositionally biased region" description="Low complexity" evidence="1">
    <location>
        <begin position="156"/>
        <end position="242"/>
    </location>
</feature>
<feature type="region of interest" description="Disordered" evidence="1">
    <location>
        <begin position="46"/>
        <end position="65"/>
    </location>
</feature>
<dbReference type="OrthoDB" id="43654at2759"/>
<feature type="region of interest" description="Disordered" evidence="1">
    <location>
        <begin position="153"/>
        <end position="251"/>
    </location>
</feature>
<dbReference type="GO" id="GO:0009277">
    <property type="term" value="C:fungal-type cell wall"/>
    <property type="evidence" value="ECO:0007669"/>
    <property type="project" value="TreeGrafter"/>
</dbReference>
<organism evidence="4 5">
    <name type="scientific">Periconia digitata</name>
    <dbReference type="NCBI Taxonomy" id="1303443"/>
    <lineage>
        <taxon>Eukaryota</taxon>
        <taxon>Fungi</taxon>
        <taxon>Dikarya</taxon>
        <taxon>Ascomycota</taxon>
        <taxon>Pezizomycotina</taxon>
        <taxon>Dothideomycetes</taxon>
        <taxon>Pleosporomycetidae</taxon>
        <taxon>Pleosporales</taxon>
        <taxon>Massarineae</taxon>
        <taxon>Periconiaceae</taxon>
        <taxon>Periconia</taxon>
    </lineage>
</organism>
<feature type="domain" description="Asl1-like glycosyl hydrolase catalytic" evidence="3">
    <location>
        <begin position="261"/>
        <end position="487"/>
    </location>
</feature>
<evidence type="ECO:0000313" key="5">
    <source>
        <dbReference type="Proteomes" id="UP001152607"/>
    </source>
</evidence>
<proteinExistence type="predicted"/>
<evidence type="ECO:0000259" key="3">
    <source>
        <dbReference type="Pfam" id="PF11790"/>
    </source>
</evidence>
<dbReference type="InterPro" id="IPR024655">
    <property type="entry name" value="Asl1_glyco_hydro_catalytic"/>
</dbReference>
<gene>
    <name evidence="4" type="ORF">PDIGIT_LOCUS8105</name>
</gene>
<dbReference type="GO" id="GO:0071966">
    <property type="term" value="P:fungal-type cell wall polysaccharide metabolic process"/>
    <property type="evidence" value="ECO:0007669"/>
    <property type="project" value="TreeGrafter"/>
</dbReference>
<feature type="signal peptide" evidence="2">
    <location>
        <begin position="1"/>
        <end position="18"/>
    </location>
</feature>
<sequence>MPSNMKISLLALAGSVAAVPHVHNHMHPRHDKYQYNWAPGVNATAPAPSGSGVGGGQTTTIDATSTSTTTVVSTVVIPRPSDAAVADASGAGDVCGPPTVYVTATEQVTVTVPAGGLPSSSSAAPSSDEGVMSILPVTSSSSVIIVSSTKPAEGIPTKVVESSSSKPSSTQAPVVEKPSSSKVVEKPTSSKVPEVAPPASSAAPSAKPSSSSAVPSVKPSSSAAPSVVKPSSSSSAPSSKPSSGGGGYTGSKRGICYRWDGAADAKSIGSQFKPGFAWNWESDSRGDIGATQFIPTLRTSAETNTKDWFVNAQKAIDAGSKVVFGFNEPDKEDQSHMEPGVACTQWQKWLNPIKEKNPNIELVGPSVSSQAQTGFGLDWLKTFKSTCSQALFDSVNIHWYGYGTAGFKEFKDHIDEAVKTYGRVWVTEFGLAEQSMAASTEFLNKALPYLDSLNECAGYSYFAVGNFDQKFNMLGSGSALSETGKIYVSK</sequence>
<dbReference type="AlphaFoldDB" id="A0A9W4XNK7"/>
<dbReference type="SUPFAM" id="SSF51445">
    <property type="entry name" value="(Trans)glycosidases"/>
    <property type="match status" value="1"/>
</dbReference>
<dbReference type="InterPro" id="IPR017853">
    <property type="entry name" value="GH"/>
</dbReference>